<dbReference type="PANTHER" id="PTHR46401:SF2">
    <property type="entry name" value="GLYCOSYLTRANSFERASE WBBK-RELATED"/>
    <property type="match status" value="1"/>
</dbReference>
<dbReference type="EMBL" id="JACHHY010000002">
    <property type="protein sequence ID" value="MBB5017053.1"/>
    <property type="molecule type" value="Genomic_DNA"/>
</dbReference>
<evidence type="ECO:0000256" key="1">
    <source>
        <dbReference type="ARBA" id="ARBA00022679"/>
    </source>
</evidence>
<sequence length="374" mass="42578">MDIFYPYNEIIPTRKAHDAYIWRNCASLAAAGANVTLACGKQSLAPDRLATYYQTPRADQLQVKTFPILRRNLGLPWTWNYLFNFAIQRHLLRHRPDHVLFSVFKQGRFHLSRRLDGIKYIYEVHELAWFPGMAMDHSTHWKIQVERDMLAQADLITTTTDALRDILCSPPYSLTNPIVVVPLAIEPPLITPPIELTQPLHVVYIGQLYEEQGIEDLVKVIIGMPGIHLTIVGGHPQDIQRIQAIVPDHAVERIKFTGFVEPARLPAIAASAHVLAAPFRACGRMPYVAHTKLNEYIAWRRPILAPDLPIVREHFPELSGLASYQADDLQSMTLALQQLQNPDTWQEKMTNCQATPINTWHARAERYLSILKGL</sequence>
<proteinExistence type="predicted"/>
<comment type="caution">
    <text evidence="3">The sequence shown here is derived from an EMBL/GenBank/DDBJ whole genome shotgun (WGS) entry which is preliminary data.</text>
</comment>
<dbReference type="Gene3D" id="3.40.50.2000">
    <property type="entry name" value="Glycogen Phosphorylase B"/>
    <property type="match status" value="2"/>
</dbReference>
<feature type="domain" description="Glycosyltransferase subfamily 4-like N-terminal" evidence="2">
    <location>
        <begin position="19"/>
        <end position="167"/>
    </location>
</feature>
<dbReference type="SUPFAM" id="SSF53756">
    <property type="entry name" value="UDP-Glycosyltransferase/glycogen phosphorylase"/>
    <property type="match status" value="1"/>
</dbReference>
<protein>
    <submittedName>
        <fullName evidence="3">Glycosyltransferase involved in cell wall biosynthesis</fullName>
    </submittedName>
</protein>
<organism evidence="3 4">
    <name type="scientific">Chitinivorax tropicus</name>
    <dbReference type="NCBI Taxonomy" id="714531"/>
    <lineage>
        <taxon>Bacteria</taxon>
        <taxon>Pseudomonadati</taxon>
        <taxon>Pseudomonadota</taxon>
        <taxon>Betaproteobacteria</taxon>
        <taxon>Chitinivorax</taxon>
    </lineage>
</organism>
<dbReference type="Pfam" id="PF13579">
    <property type="entry name" value="Glyco_trans_4_4"/>
    <property type="match status" value="1"/>
</dbReference>
<evidence type="ECO:0000313" key="4">
    <source>
        <dbReference type="Proteomes" id="UP000575898"/>
    </source>
</evidence>
<dbReference type="AlphaFoldDB" id="A0A840MLI8"/>
<name>A0A840MLI8_9PROT</name>
<evidence type="ECO:0000313" key="3">
    <source>
        <dbReference type="EMBL" id="MBB5017053.1"/>
    </source>
</evidence>
<keyword evidence="1 3" id="KW-0808">Transferase</keyword>
<dbReference type="GO" id="GO:0009103">
    <property type="term" value="P:lipopolysaccharide biosynthetic process"/>
    <property type="evidence" value="ECO:0007669"/>
    <property type="project" value="TreeGrafter"/>
</dbReference>
<accession>A0A840MLI8</accession>
<dbReference type="PANTHER" id="PTHR46401">
    <property type="entry name" value="GLYCOSYLTRANSFERASE WBBK-RELATED"/>
    <property type="match status" value="1"/>
</dbReference>
<gene>
    <name evidence="3" type="ORF">HNQ59_000315</name>
</gene>
<keyword evidence="4" id="KW-1185">Reference proteome</keyword>
<dbReference type="InterPro" id="IPR028098">
    <property type="entry name" value="Glyco_trans_4-like_N"/>
</dbReference>
<dbReference type="RefSeq" id="WP_184034275.1">
    <property type="nucleotide sequence ID" value="NZ_JACHHY010000002.1"/>
</dbReference>
<reference evidence="3 4" key="1">
    <citation type="submission" date="2020-08" db="EMBL/GenBank/DDBJ databases">
        <title>Genomic Encyclopedia of Type Strains, Phase IV (KMG-IV): sequencing the most valuable type-strain genomes for metagenomic binning, comparative biology and taxonomic classification.</title>
        <authorList>
            <person name="Goeker M."/>
        </authorList>
    </citation>
    <scope>NUCLEOTIDE SEQUENCE [LARGE SCALE GENOMIC DNA]</scope>
    <source>
        <strain evidence="3 4">DSM 27165</strain>
    </source>
</reference>
<dbReference type="Pfam" id="PF13692">
    <property type="entry name" value="Glyco_trans_1_4"/>
    <property type="match status" value="1"/>
</dbReference>
<evidence type="ECO:0000259" key="2">
    <source>
        <dbReference type="Pfam" id="PF13579"/>
    </source>
</evidence>
<dbReference type="GO" id="GO:0016757">
    <property type="term" value="F:glycosyltransferase activity"/>
    <property type="evidence" value="ECO:0007669"/>
    <property type="project" value="UniProtKB-ARBA"/>
</dbReference>
<dbReference type="Proteomes" id="UP000575898">
    <property type="component" value="Unassembled WGS sequence"/>
</dbReference>